<keyword evidence="2" id="KW-1185">Reference proteome</keyword>
<dbReference type="PANTHER" id="PTHR10775">
    <property type="entry name" value="OS08G0208400 PROTEIN"/>
    <property type="match status" value="1"/>
</dbReference>
<dbReference type="PANTHER" id="PTHR10775:SF185">
    <property type="entry name" value="OS08G0208400 PROTEIN"/>
    <property type="match status" value="1"/>
</dbReference>
<evidence type="ECO:0000313" key="1">
    <source>
        <dbReference type="EMBL" id="CAL1388583.1"/>
    </source>
</evidence>
<dbReference type="InterPro" id="IPR004242">
    <property type="entry name" value="Transposase_21"/>
</dbReference>
<dbReference type="AlphaFoldDB" id="A0AAV2ESJ8"/>
<name>A0AAV2ESJ8_9ROSI</name>
<reference evidence="1 2" key="1">
    <citation type="submission" date="2024-04" db="EMBL/GenBank/DDBJ databases">
        <authorList>
            <person name="Fracassetti M."/>
        </authorList>
    </citation>
    <scope>NUCLEOTIDE SEQUENCE [LARGE SCALE GENOMIC DNA]</scope>
</reference>
<evidence type="ECO:0000313" key="2">
    <source>
        <dbReference type="Proteomes" id="UP001497516"/>
    </source>
</evidence>
<gene>
    <name evidence="1" type="ORF">LTRI10_LOCUS29507</name>
</gene>
<accession>A0AAV2ESJ8</accession>
<protein>
    <submittedName>
        <fullName evidence="1">Uncharacterized protein</fullName>
    </submittedName>
</protein>
<dbReference type="Pfam" id="PF02992">
    <property type="entry name" value="Transposase_21"/>
    <property type="match status" value="1"/>
</dbReference>
<dbReference type="EMBL" id="OZ034818">
    <property type="protein sequence ID" value="CAL1388583.1"/>
    <property type="molecule type" value="Genomic_DNA"/>
</dbReference>
<proteinExistence type="predicted"/>
<sequence length="137" mass="16112">MELFKAALPTRDTLPTSFYEVKRYMQDLGFGYTIIDACPNNCVLFKGPLQSEKECPKCQHPRYNPGKRDEVAIKKARYFPIKGRLQRLFMMKSIAKDMRWHNDKCVDDDVLRHSADGVSWKSFDRYHSWFASDPRNV</sequence>
<organism evidence="1 2">
    <name type="scientific">Linum trigynum</name>
    <dbReference type="NCBI Taxonomy" id="586398"/>
    <lineage>
        <taxon>Eukaryota</taxon>
        <taxon>Viridiplantae</taxon>
        <taxon>Streptophyta</taxon>
        <taxon>Embryophyta</taxon>
        <taxon>Tracheophyta</taxon>
        <taxon>Spermatophyta</taxon>
        <taxon>Magnoliopsida</taxon>
        <taxon>eudicotyledons</taxon>
        <taxon>Gunneridae</taxon>
        <taxon>Pentapetalae</taxon>
        <taxon>rosids</taxon>
        <taxon>fabids</taxon>
        <taxon>Malpighiales</taxon>
        <taxon>Linaceae</taxon>
        <taxon>Linum</taxon>
    </lineage>
</organism>
<dbReference type="Proteomes" id="UP001497516">
    <property type="component" value="Chromosome 5"/>
</dbReference>